<dbReference type="EMBL" id="BMNL01000003">
    <property type="protein sequence ID" value="GGP21729.1"/>
    <property type="molecule type" value="Genomic_DNA"/>
</dbReference>
<dbReference type="InterPro" id="IPR000462">
    <property type="entry name" value="CDP-OH_P_trans"/>
</dbReference>
<dbReference type="GO" id="GO:0016020">
    <property type="term" value="C:membrane"/>
    <property type="evidence" value="ECO:0007669"/>
    <property type="project" value="InterPro"/>
</dbReference>
<keyword evidence="5" id="KW-1185">Reference proteome</keyword>
<dbReference type="GO" id="GO:0008654">
    <property type="term" value="P:phospholipid biosynthetic process"/>
    <property type="evidence" value="ECO:0007669"/>
    <property type="project" value="InterPro"/>
</dbReference>
<dbReference type="PROSITE" id="PS00379">
    <property type="entry name" value="CDP_ALCOHOL_P_TRANSF"/>
    <property type="match status" value="1"/>
</dbReference>
<evidence type="ECO:0000256" key="3">
    <source>
        <dbReference type="SAM" id="Phobius"/>
    </source>
</evidence>
<accession>A0A830GUS3</accession>
<dbReference type="OrthoDB" id="9904at2157"/>
<dbReference type="RefSeq" id="WP_188596756.1">
    <property type="nucleotide sequence ID" value="NZ_BMNL01000003.1"/>
</dbReference>
<dbReference type="Pfam" id="PF01066">
    <property type="entry name" value="CDP-OH_P_transf"/>
    <property type="match status" value="1"/>
</dbReference>
<dbReference type="GO" id="GO:0016780">
    <property type="term" value="F:phosphotransferase activity, for other substituted phosphate groups"/>
    <property type="evidence" value="ECO:0007669"/>
    <property type="project" value="InterPro"/>
</dbReference>
<evidence type="ECO:0000313" key="4">
    <source>
        <dbReference type="EMBL" id="GGP21729.1"/>
    </source>
</evidence>
<keyword evidence="1 2" id="KW-0808">Transferase</keyword>
<organism evidence="4 5">
    <name type="scientific">Thermocladium modestius</name>
    <dbReference type="NCBI Taxonomy" id="62609"/>
    <lineage>
        <taxon>Archaea</taxon>
        <taxon>Thermoproteota</taxon>
        <taxon>Thermoprotei</taxon>
        <taxon>Thermoproteales</taxon>
        <taxon>Thermoproteaceae</taxon>
        <taxon>Thermocladium</taxon>
    </lineage>
</organism>
<gene>
    <name evidence="4" type="ORF">GCM10007981_14720</name>
</gene>
<dbReference type="AlphaFoldDB" id="A0A830GUS3"/>
<evidence type="ECO:0000256" key="1">
    <source>
        <dbReference type="ARBA" id="ARBA00022679"/>
    </source>
</evidence>
<dbReference type="InterPro" id="IPR043130">
    <property type="entry name" value="CDP-OH_PTrfase_TM_dom"/>
</dbReference>
<dbReference type="InterPro" id="IPR048254">
    <property type="entry name" value="CDP_ALCOHOL_P_TRANSF_CS"/>
</dbReference>
<comment type="caution">
    <text evidence="4">The sequence shown here is derived from an EMBL/GenBank/DDBJ whole genome shotgun (WGS) entry which is preliminary data.</text>
</comment>
<name>A0A830GUS3_9CREN</name>
<comment type="similarity">
    <text evidence="2">Belongs to the CDP-alcohol phosphatidyltransferase class-I family.</text>
</comment>
<evidence type="ECO:0000313" key="5">
    <source>
        <dbReference type="Proteomes" id="UP000610960"/>
    </source>
</evidence>
<evidence type="ECO:0000256" key="2">
    <source>
        <dbReference type="RuleBase" id="RU003750"/>
    </source>
</evidence>
<proteinExistence type="inferred from homology"/>
<reference evidence="4" key="2">
    <citation type="submission" date="2020-09" db="EMBL/GenBank/DDBJ databases">
        <authorList>
            <person name="Sun Q."/>
            <person name="Ohkuma M."/>
        </authorList>
    </citation>
    <scope>NUCLEOTIDE SEQUENCE</scope>
    <source>
        <strain evidence="4">JCM 10088</strain>
    </source>
</reference>
<keyword evidence="3" id="KW-1133">Transmembrane helix</keyword>
<dbReference type="Proteomes" id="UP000610960">
    <property type="component" value="Unassembled WGS sequence"/>
</dbReference>
<reference evidence="4" key="1">
    <citation type="journal article" date="2014" name="Int. J. Syst. Evol. Microbiol.">
        <title>Complete genome sequence of Corynebacterium casei LMG S-19264T (=DSM 44701T), isolated from a smear-ripened cheese.</title>
        <authorList>
            <consortium name="US DOE Joint Genome Institute (JGI-PGF)"/>
            <person name="Walter F."/>
            <person name="Albersmeier A."/>
            <person name="Kalinowski J."/>
            <person name="Ruckert C."/>
        </authorList>
    </citation>
    <scope>NUCLEOTIDE SEQUENCE</scope>
    <source>
        <strain evidence="4">JCM 10088</strain>
    </source>
</reference>
<feature type="transmembrane region" description="Helical" evidence="3">
    <location>
        <begin position="106"/>
        <end position="125"/>
    </location>
</feature>
<dbReference type="Gene3D" id="1.20.120.1760">
    <property type="match status" value="1"/>
</dbReference>
<protein>
    <submittedName>
        <fullName evidence="4">CDP-alcohol phosphatidyltransferase</fullName>
    </submittedName>
</protein>
<feature type="transmembrane region" description="Helical" evidence="3">
    <location>
        <begin position="146"/>
        <end position="174"/>
    </location>
</feature>
<keyword evidence="3" id="KW-0812">Transmembrane</keyword>
<sequence length="199" mass="21809">MIGKIKDEIEKRIEPLASLLPRNPNAITMAGLAFAIISMIPSIYDKPLLTLALVALSGLMDGLDGLAARKHKLTSTFGAFLDSTLDRYVDFILVMDAVMLEPSMKLILIGFISYLGAVMTSYIRARGESLGLKMSGRGLLERPERMLYMMALLLTTAIVGNEALFYGMIVFAALTNLTAIQRGIIAAHELKRAERMKAN</sequence>
<keyword evidence="3" id="KW-0472">Membrane</keyword>